<reference evidence="2" key="2">
    <citation type="submission" date="2015-09" db="EMBL/GenBank/DDBJ databases">
        <title>Cronobacter genome sequencing and assembly.</title>
        <authorList>
            <person name="Descombes P."/>
            <person name="Baert L."/>
            <person name="Ngom-Bru C."/>
            <person name="Barretto C."/>
        </authorList>
    </citation>
    <scope>NUCLEOTIDE SEQUENCE [LARGE SCALE GENOMIC DNA]</scope>
    <source>
        <strain evidence="2">LMG 26250</strain>
    </source>
</reference>
<protein>
    <submittedName>
        <fullName evidence="1">Uncharacterized protein</fullName>
    </submittedName>
</protein>
<name>A0ABM5VJ64_9ENTR</name>
<dbReference type="Proteomes" id="UP000067320">
    <property type="component" value="Chromosome"/>
</dbReference>
<proteinExistence type="predicted"/>
<keyword evidence="2" id="KW-1185">Reference proteome</keyword>
<evidence type="ECO:0000313" key="1">
    <source>
        <dbReference type="EMBL" id="ALB64664.1"/>
    </source>
</evidence>
<accession>A0ABM5VJ64</accession>
<evidence type="ECO:0000313" key="2">
    <source>
        <dbReference type="Proteomes" id="UP000067320"/>
    </source>
</evidence>
<reference evidence="1 2" key="3">
    <citation type="journal article" date="2016" name="Genome Announc.">
        <title>Fully Closed Genome Sequences of Five Type Strains of the Genus Cronobacter and One Cronobacter sakazakii Strain.</title>
        <authorList>
            <person name="Moine D."/>
            <person name="Kassam M."/>
            <person name="Baert L."/>
            <person name="Tang Y."/>
            <person name="Barretto C."/>
            <person name="Ngom Bru C."/>
            <person name="Klijn A."/>
            <person name="Descombes P."/>
        </authorList>
    </citation>
    <scope>NUCLEOTIDE SEQUENCE [LARGE SCALE GENOMIC DNA]</scope>
    <source>
        <strain evidence="1 2">LMG 26250</strain>
    </source>
</reference>
<organism evidence="1 2">
    <name type="scientific">Cronobacter condimenti 1330</name>
    <dbReference type="NCBI Taxonomy" id="1073999"/>
    <lineage>
        <taxon>Bacteria</taxon>
        <taxon>Pseudomonadati</taxon>
        <taxon>Pseudomonadota</taxon>
        <taxon>Gammaproteobacteria</taxon>
        <taxon>Enterobacterales</taxon>
        <taxon>Enterobacteriaceae</taxon>
        <taxon>Cronobacter</taxon>
    </lineage>
</organism>
<gene>
    <name evidence="1" type="ORF">AFK62_00645</name>
</gene>
<reference evidence="2" key="1">
    <citation type="submission" date="2015-07" db="EMBL/GenBank/DDBJ databases">
        <authorList>
            <person name="Moine D."/>
            <person name="Kassam M."/>
        </authorList>
    </citation>
    <scope>NUCLEOTIDE SEQUENCE [LARGE SCALE GENOMIC DNA]</scope>
    <source>
        <strain evidence="2">LMG 26250</strain>
    </source>
</reference>
<dbReference type="EMBL" id="CP012264">
    <property type="protein sequence ID" value="ALB64664.1"/>
    <property type="molecule type" value="Genomic_DNA"/>
</dbReference>
<dbReference type="RefSeq" id="WP_053532106.1">
    <property type="nucleotide sequence ID" value="NZ_CP012264.1"/>
</dbReference>
<sequence>MSSLINKDFYEIWRFEECPELIKALDRGDIILFDKEQSKMLWSMFVSSNVRHLMRMDMNPFSKIESYHVDFEVKESANGLFSKFHEACDYPQNVFLFFSDKYLCALPYTIMHNYWNELFLPSDETTIVITPKNSHFLFYYEDRFFIVTR</sequence>